<dbReference type="AlphaFoldDB" id="A0A9J6G443"/>
<organism evidence="2 3">
    <name type="scientific">Haemaphysalis longicornis</name>
    <name type="common">Bush tick</name>
    <dbReference type="NCBI Taxonomy" id="44386"/>
    <lineage>
        <taxon>Eukaryota</taxon>
        <taxon>Metazoa</taxon>
        <taxon>Ecdysozoa</taxon>
        <taxon>Arthropoda</taxon>
        <taxon>Chelicerata</taxon>
        <taxon>Arachnida</taxon>
        <taxon>Acari</taxon>
        <taxon>Parasitiformes</taxon>
        <taxon>Ixodida</taxon>
        <taxon>Ixodoidea</taxon>
        <taxon>Ixodidae</taxon>
        <taxon>Haemaphysalinae</taxon>
        <taxon>Haemaphysalis</taxon>
    </lineage>
</organism>
<accession>A0A9J6G443</accession>
<gene>
    <name evidence="2" type="ORF">HPB48_019696</name>
</gene>
<comment type="caution">
    <text evidence="2">The sequence shown here is derived from an EMBL/GenBank/DDBJ whole genome shotgun (WGS) entry which is preliminary data.</text>
</comment>
<proteinExistence type="predicted"/>
<keyword evidence="3" id="KW-1185">Reference proteome</keyword>
<sequence>MRAYTAGPSRRSAVLGRNVAIGRRSGETEVLAERAQRWEWVQREGCCLSNFTTPNKEAECDDDDVSPRQRGGGQTSAIRYAGAAESLREWPGRKDKPAPRGRR</sequence>
<dbReference type="VEuPathDB" id="VectorBase:HLOH_061454"/>
<name>A0A9J6G443_HAELO</name>
<feature type="region of interest" description="Disordered" evidence="1">
    <location>
        <begin position="52"/>
        <end position="103"/>
    </location>
</feature>
<reference evidence="2 3" key="1">
    <citation type="journal article" date="2020" name="Cell">
        <title>Large-Scale Comparative Analyses of Tick Genomes Elucidate Their Genetic Diversity and Vector Capacities.</title>
        <authorList>
            <consortium name="Tick Genome and Microbiome Consortium (TIGMIC)"/>
            <person name="Jia N."/>
            <person name="Wang J."/>
            <person name="Shi W."/>
            <person name="Du L."/>
            <person name="Sun Y."/>
            <person name="Zhan W."/>
            <person name="Jiang J.F."/>
            <person name="Wang Q."/>
            <person name="Zhang B."/>
            <person name="Ji P."/>
            <person name="Bell-Sakyi L."/>
            <person name="Cui X.M."/>
            <person name="Yuan T.T."/>
            <person name="Jiang B.G."/>
            <person name="Yang W.F."/>
            <person name="Lam T.T."/>
            <person name="Chang Q.C."/>
            <person name="Ding S.J."/>
            <person name="Wang X.J."/>
            <person name="Zhu J.G."/>
            <person name="Ruan X.D."/>
            <person name="Zhao L."/>
            <person name="Wei J.T."/>
            <person name="Ye R.Z."/>
            <person name="Que T.C."/>
            <person name="Du C.H."/>
            <person name="Zhou Y.H."/>
            <person name="Cheng J.X."/>
            <person name="Dai P.F."/>
            <person name="Guo W.B."/>
            <person name="Han X.H."/>
            <person name="Huang E.J."/>
            <person name="Li L.F."/>
            <person name="Wei W."/>
            <person name="Gao Y.C."/>
            <person name="Liu J.Z."/>
            <person name="Shao H.Z."/>
            <person name="Wang X."/>
            <person name="Wang C.C."/>
            <person name="Yang T.C."/>
            <person name="Huo Q.B."/>
            <person name="Li W."/>
            <person name="Chen H.Y."/>
            <person name="Chen S.E."/>
            <person name="Zhou L.G."/>
            <person name="Ni X.B."/>
            <person name="Tian J.H."/>
            <person name="Sheng Y."/>
            <person name="Liu T."/>
            <person name="Pan Y.S."/>
            <person name="Xia L.Y."/>
            <person name="Li J."/>
            <person name="Zhao F."/>
            <person name="Cao W.C."/>
        </authorList>
    </citation>
    <scope>NUCLEOTIDE SEQUENCE [LARGE SCALE GENOMIC DNA]</scope>
    <source>
        <strain evidence="2">HaeL-2018</strain>
    </source>
</reference>
<evidence type="ECO:0000313" key="2">
    <source>
        <dbReference type="EMBL" id="KAH9369513.1"/>
    </source>
</evidence>
<evidence type="ECO:0000313" key="3">
    <source>
        <dbReference type="Proteomes" id="UP000821853"/>
    </source>
</evidence>
<evidence type="ECO:0000256" key="1">
    <source>
        <dbReference type="SAM" id="MobiDB-lite"/>
    </source>
</evidence>
<dbReference type="Proteomes" id="UP000821853">
    <property type="component" value="Chromosome 3"/>
</dbReference>
<feature type="compositionally biased region" description="Basic and acidic residues" evidence="1">
    <location>
        <begin position="86"/>
        <end position="103"/>
    </location>
</feature>
<protein>
    <submittedName>
        <fullName evidence="2">Uncharacterized protein</fullName>
    </submittedName>
</protein>
<dbReference type="EMBL" id="JABSTR010000005">
    <property type="protein sequence ID" value="KAH9369513.1"/>
    <property type="molecule type" value="Genomic_DNA"/>
</dbReference>